<comment type="function">
    <text evidence="6">Has an important function as a repair enzyme for proteins that have been inactivated by oxidation. Catalyzes the reversible oxidation-reduction of methionine sulfoxide in proteins to methionine.</text>
</comment>
<keyword evidence="1 6" id="KW-0560">Oxidoreductase</keyword>
<dbReference type="EC" id="1.8.4.11" evidence="6"/>
<dbReference type="EMBL" id="CP006018">
    <property type="protein sequence ID" value="AIC91710.1"/>
    <property type="molecule type" value="Genomic_DNA"/>
</dbReference>
<comment type="catalytic activity">
    <reaction evidence="3 6">
        <text>L-methionyl-[protein] + [thioredoxin]-disulfide + H2O = L-methionyl-(S)-S-oxide-[protein] + [thioredoxin]-dithiol</text>
        <dbReference type="Rhea" id="RHEA:14217"/>
        <dbReference type="Rhea" id="RHEA-COMP:10698"/>
        <dbReference type="Rhea" id="RHEA-COMP:10700"/>
        <dbReference type="Rhea" id="RHEA-COMP:12313"/>
        <dbReference type="Rhea" id="RHEA-COMP:12315"/>
        <dbReference type="ChEBI" id="CHEBI:15377"/>
        <dbReference type="ChEBI" id="CHEBI:16044"/>
        <dbReference type="ChEBI" id="CHEBI:29950"/>
        <dbReference type="ChEBI" id="CHEBI:44120"/>
        <dbReference type="ChEBI" id="CHEBI:50058"/>
        <dbReference type="EC" id="1.8.4.11"/>
    </reaction>
</comment>
<dbReference type="Proteomes" id="UP000028569">
    <property type="component" value="Chromosome"/>
</dbReference>
<dbReference type="KEGG" id="bii:BINDI_0429"/>
<dbReference type="Gene3D" id="2.170.150.20">
    <property type="entry name" value="Peptide methionine sulfoxide reductase"/>
    <property type="match status" value="1"/>
</dbReference>
<dbReference type="GO" id="GO:0033743">
    <property type="term" value="F:peptide-methionine (R)-S-oxide reductase activity"/>
    <property type="evidence" value="ECO:0007669"/>
    <property type="project" value="UniProtKB-EC"/>
</dbReference>
<dbReference type="InterPro" id="IPR036509">
    <property type="entry name" value="Met_Sox_Rdtase_MsrA_sf"/>
</dbReference>
<dbReference type="PROSITE" id="PS51790">
    <property type="entry name" value="MSRB"/>
    <property type="match status" value="1"/>
</dbReference>
<evidence type="ECO:0000256" key="3">
    <source>
        <dbReference type="ARBA" id="ARBA00047806"/>
    </source>
</evidence>
<evidence type="ECO:0000256" key="2">
    <source>
        <dbReference type="ARBA" id="ARBA00023268"/>
    </source>
</evidence>
<accession>A0A087VTI4</accession>
<dbReference type="GO" id="GO:0008113">
    <property type="term" value="F:peptide-methionine (S)-S-oxide reductase activity"/>
    <property type="evidence" value="ECO:0007669"/>
    <property type="project" value="UniProtKB-UniRule"/>
</dbReference>
<dbReference type="InterPro" id="IPR002569">
    <property type="entry name" value="Met_Sox_Rdtase_MsrA_dom"/>
</dbReference>
<evidence type="ECO:0000313" key="9">
    <source>
        <dbReference type="EMBL" id="AIC91710.1"/>
    </source>
</evidence>
<dbReference type="PANTHER" id="PTHR42799:SF2">
    <property type="entry name" value="MITOCHONDRIAL PEPTIDE METHIONINE SULFOXIDE REDUCTASE"/>
    <property type="match status" value="1"/>
</dbReference>
<dbReference type="InterPro" id="IPR011057">
    <property type="entry name" value="Mss4-like_sf"/>
</dbReference>
<sequence length="350" mass="39113">MFTMKHTRMQSPAVVAEGPTGSDGRQAAPGGAETLVLAGGCFWGVERFFQEVSGVTDTQVGYAQSKVENPSYEEVCTGNTDAVEAVRIAYDPGRVTLRTLTLLLLDMIDPFSVDRQGNDRGRQYRSGLYWEAGRRDQQEPVFRRAIRELEERTGRHPAVQVEALSNFYPAEESHQDYLIKHPDGYCHIPLDAIAAAPKRQRYIERIWALDQESYEVTQHAATEAPFTNKYDAEFRPGIYVDVVDGQPLFTSADKYDSGCGWPAFSKPIDPDLLVNRKDFKLLGRPRIEVRTARSGIHLGHVFDDGPADRGGRRYCMNSAALRFVPRDEMEAQGYGDYLPLVDGQAGGRAD</sequence>
<dbReference type="InterPro" id="IPR002579">
    <property type="entry name" value="Met_Sox_Rdtase_MsrB_dom"/>
</dbReference>
<dbReference type="NCBIfam" id="TIGR00357">
    <property type="entry name" value="peptide-methionine (R)-S-oxide reductase MsrB"/>
    <property type="match status" value="1"/>
</dbReference>
<dbReference type="Pfam" id="PF01641">
    <property type="entry name" value="SelR"/>
    <property type="match status" value="1"/>
</dbReference>
<dbReference type="HAMAP" id="MF_01401">
    <property type="entry name" value="MsrA"/>
    <property type="match status" value="1"/>
</dbReference>
<gene>
    <name evidence="6" type="primary">msrA</name>
    <name evidence="9" type="ORF">BINDI_0429</name>
</gene>
<evidence type="ECO:0000256" key="4">
    <source>
        <dbReference type="ARBA" id="ARBA00048488"/>
    </source>
</evidence>
<keyword evidence="2" id="KW-0511">Multifunctional enzyme</keyword>
<dbReference type="PANTHER" id="PTHR42799">
    <property type="entry name" value="MITOCHONDRIAL PEPTIDE METHIONINE SULFOXIDE REDUCTASE"/>
    <property type="match status" value="1"/>
</dbReference>
<dbReference type="NCBIfam" id="TIGR00401">
    <property type="entry name" value="msrA"/>
    <property type="match status" value="1"/>
</dbReference>
<comment type="catalytic activity">
    <reaction evidence="4">
        <text>L-methionyl-[protein] + [thioredoxin]-disulfide + H2O = L-methionyl-(R)-S-oxide-[protein] + [thioredoxin]-dithiol</text>
        <dbReference type="Rhea" id="RHEA:24164"/>
        <dbReference type="Rhea" id="RHEA-COMP:10698"/>
        <dbReference type="Rhea" id="RHEA-COMP:10700"/>
        <dbReference type="Rhea" id="RHEA-COMP:12313"/>
        <dbReference type="Rhea" id="RHEA-COMP:12314"/>
        <dbReference type="ChEBI" id="CHEBI:15377"/>
        <dbReference type="ChEBI" id="CHEBI:16044"/>
        <dbReference type="ChEBI" id="CHEBI:29950"/>
        <dbReference type="ChEBI" id="CHEBI:45764"/>
        <dbReference type="ChEBI" id="CHEBI:50058"/>
        <dbReference type="EC" id="1.8.4.12"/>
    </reaction>
</comment>
<dbReference type="Pfam" id="PF01625">
    <property type="entry name" value="PMSR"/>
    <property type="match status" value="1"/>
</dbReference>
<dbReference type="AlphaFoldDB" id="A0A087VTI4"/>
<comment type="similarity">
    <text evidence="6">Belongs to the MsrA Met sulfoxide reductase family.</text>
</comment>
<dbReference type="Gene3D" id="3.30.1060.10">
    <property type="entry name" value="Peptide methionine sulphoxide reductase MsrA"/>
    <property type="match status" value="1"/>
</dbReference>
<reference evidence="9 10" key="1">
    <citation type="journal article" date="2014" name="Appl. Environ. Microbiol.">
        <title>Genomic encyclopedia of type strains of the genus Bifidobacterium.</title>
        <authorList>
            <person name="Milani C."/>
            <person name="Lugli G.A."/>
            <person name="Duranti S."/>
            <person name="Turroni F."/>
            <person name="Bottacini F."/>
            <person name="Mangifesta M."/>
            <person name="Sanchez B."/>
            <person name="Viappiani A."/>
            <person name="Mancabelli L."/>
            <person name="Taminiau B."/>
            <person name="Delcenserie V."/>
            <person name="Barrangou R."/>
            <person name="Margolles A."/>
            <person name="van Sinderen D."/>
            <person name="Ventura M."/>
        </authorList>
    </citation>
    <scope>NUCLEOTIDE SEQUENCE [LARGE SCALE GENOMIC DNA]</scope>
    <source>
        <strain evidence="9 10">LMG 11587</strain>
    </source>
</reference>
<dbReference type="GO" id="GO:0033744">
    <property type="term" value="F:L-methionine:thioredoxin-disulfide S-oxidoreductase activity"/>
    <property type="evidence" value="ECO:0007669"/>
    <property type="project" value="RHEA"/>
</dbReference>
<evidence type="ECO:0000256" key="1">
    <source>
        <dbReference type="ARBA" id="ARBA00023002"/>
    </source>
</evidence>
<keyword evidence="10" id="KW-1185">Reference proteome</keyword>
<dbReference type="SUPFAM" id="SSF51316">
    <property type="entry name" value="Mss4-like"/>
    <property type="match status" value="1"/>
</dbReference>
<evidence type="ECO:0000259" key="8">
    <source>
        <dbReference type="PROSITE" id="PS51790"/>
    </source>
</evidence>
<feature type="region of interest" description="Disordered" evidence="7">
    <location>
        <begin position="1"/>
        <end position="29"/>
    </location>
</feature>
<protein>
    <recommendedName>
        <fullName evidence="6">Peptide methionine sulfoxide reductase MsrA</fullName>
        <shortName evidence="6">Protein-methionine-S-oxide reductase</shortName>
        <ecNumber evidence="6">1.8.4.11</ecNumber>
    </recommendedName>
    <alternativeName>
        <fullName evidence="6">Peptide-methionine (S)-S-oxide reductase</fullName>
        <shortName evidence="6">Peptide Met(O) reductase</shortName>
    </alternativeName>
</protein>
<evidence type="ECO:0000256" key="5">
    <source>
        <dbReference type="ARBA" id="ARBA00048782"/>
    </source>
</evidence>
<dbReference type="SUPFAM" id="SSF55068">
    <property type="entry name" value="Peptide methionine sulfoxide reductase"/>
    <property type="match status" value="1"/>
</dbReference>
<comment type="catalytic activity">
    <reaction evidence="5 6">
        <text>[thioredoxin]-disulfide + L-methionine + H2O = L-methionine (S)-S-oxide + [thioredoxin]-dithiol</text>
        <dbReference type="Rhea" id="RHEA:19993"/>
        <dbReference type="Rhea" id="RHEA-COMP:10698"/>
        <dbReference type="Rhea" id="RHEA-COMP:10700"/>
        <dbReference type="ChEBI" id="CHEBI:15377"/>
        <dbReference type="ChEBI" id="CHEBI:29950"/>
        <dbReference type="ChEBI" id="CHEBI:50058"/>
        <dbReference type="ChEBI" id="CHEBI:57844"/>
        <dbReference type="ChEBI" id="CHEBI:58772"/>
        <dbReference type="EC" id="1.8.4.11"/>
    </reaction>
</comment>
<organism evidence="9 10">
    <name type="scientific">Bifidobacterium [indicum] DSM 20214 = LMG 11587</name>
    <dbReference type="NCBI Taxonomy" id="1341694"/>
    <lineage>
        <taxon>Bacteria</taxon>
        <taxon>Bacillati</taxon>
        <taxon>Actinomycetota</taxon>
        <taxon>Actinomycetes</taxon>
        <taxon>Bifidobacteriales</taxon>
        <taxon>Bifidobacteriaceae</taxon>
        <taxon>Bifidobacterium</taxon>
    </lineage>
</organism>
<dbReference type="GO" id="GO:0005737">
    <property type="term" value="C:cytoplasm"/>
    <property type="evidence" value="ECO:0007669"/>
    <property type="project" value="TreeGrafter"/>
</dbReference>
<evidence type="ECO:0000313" key="10">
    <source>
        <dbReference type="Proteomes" id="UP000028569"/>
    </source>
</evidence>
<dbReference type="GO" id="GO:0034599">
    <property type="term" value="P:cellular response to oxidative stress"/>
    <property type="evidence" value="ECO:0007669"/>
    <property type="project" value="TreeGrafter"/>
</dbReference>
<dbReference type="InterPro" id="IPR050162">
    <property type="entry name" value="MsrA_MetSO_reductase"/>
</dbReference>
<name>A0A087VTI4_9BIFI</name>
<evidence type="ECO:0000256" key="6">
    <source>
        <dbReference type="HAMAP-Rule" id="MF_01401"/>
    </source>
</evidence>
<feature type="domain" description="MsrB" evidence="8">
    <location>
        <begin position="202"/>
        <end position="326"/>
    </location>
</feature>
<evidence type="ECO:0000256" key="7">
    <source>
        <dbReference type="SAM" id="MobiDB-lite"/>
    </source>
</evidence>
<feature type="active site" evidence="6">
    <location>
        <position position="41"/>
    </location>
</feature>
<proteinExistence type="inferred from homology"/>
<dbReference type="HOGENOM" id="CLU_031040_1_0_11"/>